<feature type="domain" description="Initiator Rep protein WH1" evidence="2">
    <location>
        <begin position="15"/>
        <end position="158"/>
    </location>
</feature>
<dbReference type="Proteomes" id="UP001259982">
    <property type="component" value="Unassembled WGS sequence"/>
</dbReference>
<reference evidence="3 4" key="1">
    <citation type="submission" date="2023-09" db="EMBL/GenBank/DDBJ databases">
        <authorList>
            <person name="Rey-Velasco X."/>
        </authorList>
    </citation>
    <scope>NUCLEOTIDE SEQUENCE [LARGE SCALE GENOMIC DNA]</scope>
    <source>
        <strain evidence="3 4">P385</strain>
    </source>
</reference>
<dbReference type="Gene3D" id="1.10.10.10">
    <property type="entry name" value="Winged helix-like DNA-binding domain superfamily/Winged helix DNA-binding domain"/>
    <property type="match status" value="1"/>
</dbReference>
<evidence type="ECO:0000259" key="2">
    <source>
        <dbReference type="Pfam" id="PF01051"/>
    </source>
</evidence>
<dbReference type="InterPro" id="IPR036388">
    <property type="entry name" value="WH-like_DNA-bd_sf"/>
</dbReference>
<dbReference type="InterPro" id="IPR036390">
    <property type="entry name" value="WH_DNA-bd_sf"/>
</dbReference>
<name>A0ABU3B7V5_9GAMM</name>
<organism evidence="3 4">
    <name type="scientific">Spectribacter acetivorans</name>
    <dbReference type="NCBI Taxonomy" id="3075603"/>
    <lineage>
        <taxon>Bacteria</taxon>
        <taxon>Pseudomonadati</taxon>
        <taxon>Pseudomonadota</taxon>
        <taxon>Gammaproteobacteria</taxon>
        <taxon>Salinisphaerales</taxon>
        <taxon>Salinisphaeraceae</taxon>
        <taxon>Spectribacter</taxon>
    </lineage>
</organism>
<dbReference type="EMBL" id="JAVRHY010000006">
    <property type="protein sequence ID" value="MDT0618552.1"/>
    <property type="molecule type" value="Genomic_DNA"/>
</dbReference>
<accession>A0ABU3B7V5</accession>
<proteinExistence type="inferred from homology"/>
<evidence type="ECO:0000313" key="4">
    <source>
        <dbReference type="Proteomes" id="UP001259982"/>
    </source>
</evidence>
<evidence type="ECO:0000313" key="3">
    <source>
        <dbReference type="EMBL" id="MDT0618552.1"/>
    </source>
</evidence>
<dbReference type="RefSeq" id="WP_311658689.1">
    <property type="nucleotide sequence ID" value="NZ_JAVRHY010000006.1"/>
</dbReference>
<dbReference type="Pfam" id="PF01051">
    <property type="entry name" value="Rep3_N"/>
    <property type="match status" value="1"/>
</dbReference>
<keyword evidence="4" id="KW-1185">Reference proteome</keyword>
<sequence>MLRHNEESGKAVVLRKHVAAVHVVSPLTLKEKQMANLLLENAMRNSDDGGSMTSHSIYMPDLAEDLMGTRKNRDRLKRALNGLLKKRVEWAYTNKDYQREWGASSWLAGYHFNGTTLEYSYSEQLADKLVKPAVWARINLSIQVQLTSLHSQALYENCVRYRGTGRTMIWDLETFRKLMGVDGHSIYQQYKELNRKVIKPSVESINAFTEIEVEPTIYREGKRVKRIGFLVRENVNYEGPNIPNADLTGRDVDPKGIEDRPETFSAMMKFGIDPTQAVALLRDYEDDQILDNLRLVSSRLRDKPGKIKNVGGYAINAIRRDYRAEHLDLQAAMDFSTPEEKARDEADRIKREAAAEVADFESDYKDWRVDRWLSSVDESVVSEHFEEFMESMAVKYPTMKKILSNPNHKGTVAMWREWIREHILPAPSDTERLSFAKESGFPLNETRVAAGEAPLVG</sequence>
<comment type="caution">
    <text evidence="3">The sequence shown here is derived from an EMBL/GenBank/DDBJ whole genome shotgun (WGS) entry which is preliminary data.</text>
</comment>
<evidence type="ECO:0000256" key="1">
    <source>
        <dbReference type="ARBA" id="ARBA00038283"/>
    </source>
</evidence>
<dbReference type="SUPFAM" id="SSF46785">
    <property type="entry name" value="Winged helix' DNA-binding domain"/>
    <property type="match status" value="1"/>
</dbReference>
<dbReference type="Pfam" id="PF21205">
    <property type="entry name" value="Rep3_C"/>
    <property type="match status" value="1"/>
</dbReference>
<dbReference type="InterPro" id="IPR000525">
    <property type="entry name" value="Initiator_Rep_WH1"/>
</dbReference>
<gene>
    <name evidence="3" type="ORF">RM531_08680</name>
</gene>
<protein>
    <submittedName>
        <fullName evidence="3">Replication initiation protein</fullName>
    </submittedName>
</protein>
<comment type="similarity">
    <text evidence="1">Belongs to the initiator RepB protein family.</text>
</comment>